<dbReference type="AlphaFoldDB" id="A0A7L4HUV5"/>
<dbReference type="PANTHER" id="PTHR15721">
    <property type="entry name" value="KIAA0586 PROTEIN"/>
    <property type="match status" value="1"/>
</dbReference>
<reference evidence="3 4" key="1">
    <citation type="submission" date="2020-02" db="EMBL/GenBank/DDBJ databases">
        <title>Bird 10,000 Genomes (B10K) Project - Family phase.</title>
        <authorList>
            <person name="Zhang G."/>
        </authorList>
    </citation>
    <scope>NUCLEOTIDE SEQUENCE [LARGE SCALE GENOMIC DNA]</scope>
    <source>
        <strain evidence="3">B10K-DU-002-70</strain>
        <tissue evidence="3">Muscle</tissue>
    </source>
</reference>
<feature type="region of interest" description="Disordered" evidence="2">
    <location>
        <begin position="219"/>
        <end position="258"/>
    </location>
</feature>
<comment type="caution">
    <text evidence="3">The sequence shown here is derived from an EMBL/GenBank/DDBJ whole genome shotgun (WGS) entry which is preliminary data.</text>
</comment>
<dbReference type="OrthoDB" id="10057439at2759"/>
<feature type="compositionally biased region" description="Basic and acidic residues" evidence="2">
    <location>
        <begin position="246"/>
        <end position="258"/>
    </location>
</feature>
<keyword evidence="1" id="KW-0175">Coiled coil</keyword>
<dbReference type="EMBL" id="VZTL01031647">
    <property type="protein sequence ID" value="NXX56721.1"/>
    <property type="molecule type" value="Genomic_DNA"/>
</dbReference>
<evidence type="ECO:0000256" key="1">
    <source>
        <dbReference type="SAM" id="Coils"/>
    </source>
</evidence>
<dbReference type="InterPro" id="IPR029246">
    <property type="entry name" value="TALPID3"/>
</dbReference>
<protein>
    <submittedName>
        <fullName evidence="3">TALD3 protein</fullName>
    </submittedName>
</protein>
<dbReference type="GO" id="GO:0036064">
    <property type="term" value="C:ciliary basal body"/>
    <property type="evidence" value="ECO:0007669"/>
    <property type="project" value="TreeGrafter"/>
</dbReference>
<feature type="region of interest" description="Disordered" evidence="2">
    <location>
        <begin position="39"/>
        <end position="58"/>
    </location>
</feature>
<dbReference type="GO" id="GO:0005814">
    <property type="term" value="C:centriole"/>
    <property type="evidence" value="ECO:0007669"/>
    <property type="project" value="TreeGrafter"/>
</dbReference>
<feature type="coiled-coil region" evidence="1">
    <location>
        <begin position="82"/>
        <end position="112"/>
    </location>
</feature>
<accession>A0A7L4HUV5</accession>
<dbReference type="Proteomes" id="UP000539032">
    <property type="component" value="Unassembled WGS sequence"/>
</dbReference>
<evidence type="ECO:0000256" key="2">
    <source>
        <dbReference type="SAM" id="MobiDB-lite"/>
    </source>
</evidence>
<dbReference type="GO" id="GO:0007224">
    <property type="term" value="P:smoothened signaling pathway"/>
    <property type="evidence" value="ECO:0007669"/>
    <property type="project" value="InterPro"/>
</dbReference>
<gene>
    <name evidence="3" type="primary">Talpid3</name>
    <name evidence="3" type="ORF">SCOUMB_R00459</name>
</gene>
<dbReference type="Pfam" id="PF15324">
    <property type="entry name" value="TALPID3"/>
    <property type="match status" value="1"/>
</dbReference>
<dbReference type="PANTHER" id="PTHR15721:SF2">
    <property type="entry name" value="PROTEIN TALPID3"/>
    <property type="match status" value="1"/>
</dbReference>
<evidence type="ECO:0000313" key="4">
    <source>
        <dbReference type="Proteomes" id="UP000539032"/>
    </source>
</evidence>
<feature type="non-terminal residue" evidence="3">
    <location>
        <position position="1"/>
    </location>
</feature>
<evidence type="ECO:0000313" key="3">
    <source>
        <dbReference type="EMBL" id="NXX56721.1"/>
    </source>
</evidence>
<name>A0A7L4HUV5_SCOUM</name>
<feature type="non-terminal residue" evidence="3">
    <location>
        <position position="258"/>
    </location>
</feature>
<proteinExistence type="predicted"/>
<feature type="region of interest" description="Disordered" evidence="2">
    <location>
        <begin position="178"/>
        <end position="200"/>
    </location>
</feature>
<sequence>VLISQYATGQKEALRAVLKQKTQNTPVLREVKVQLLRNASTEKKGSVGQDTGSTHREGDSATTIAAATAAAIATTAPLLKVQSELEAKVNSVSALLHKLQETDRQLQRVAEQQTNTKTQHEKPHCHERVSELEKQMNAFMVQRIQHLEKLQEQQMNIQSHLISSAVNTGGLGQIHLPSSRLVTKQSEKPEQRSLPNGVSSCQRGLFSATYSSQFQSHGIHIQKSPLKTPVPRRYAPEPVSKNVKISKKENPVTEKENI</sequence>
<organism evidence="3 4">
    <name type="scientific">Scopus umbretta</name>
    <name type="common">Hammerkop</name>
    <dbReference type="NCBI Taxonomy" id="33581"/>
    <lineage>
        <taxon>Eukaryota</taxon>
        <taxon>Metazoa</taxon>
        <taxon>Chordata</taxon>
        <taxon>Craniata</taxon>
        <taxon>Vertebrata</taxon>
        <taxon>Euteleostomi</taxon>
        <taxon>Archelosauria</taxon>
        <taxon>Archosauria</taxon>
        <taxon>Dinosauria</taxon>
        <taxon>Saurischia</taxon>
        <taxon>Theropoda</taxon>
        <taxon>Coelurosauria</taxon>
        <taxon>Aves</taxon>
        <taxon>Neognathae</taxon>
        <taxon>Neoaves</taxon>
        <taxon>Aequornithes</taxon>
        <taxon>Pelecaniformes</taxon>
        <taxon>Scopidae</taxon>
        <taxon>Scopus</taxon>
    </lineage>
</organism>
<keyword evidence="4" id="KW-1185">Reference proteome</keyword>